<evidence type="ECO:0000313" key="1">
    <source>
        <dbReference type="EMBL" id="EGI69385.1"/>
    </source>
</evidence>
<dbReference type="InParanoid" id="F4W8T5"/>
<reference evidence="1" key="1">
    <citation type="submission" date="2011-02" db="EMBL/GenBank/DDBJ databases">
        <title>The genome of the leaf-cutting ant Acromyrmex echinatior suggests key adaptations to social evolution and fungus farming.</title>
        <authorList>
            <person name="Nygaard S."/>
            <person name="Zhang G."/>
        </authorList>
    </citation>
    <scope>NUCLEOTIDE SEQUENCE</scope>
</reference>
<dbReference type="EMBL" id="GL887923">
    <property type="protein sequence ID" value="EGI69385.1"/>
    <property type="molecule type" value="Genomic_DNA"/>
</dbReference>
<dbReference type="AlphaFoldDB" id="F4W8T5"/>
<protein>
    <submittedName>
        <fullName evidence="1">Uncharacterized protein</fullName>
    </submittedName>
</protein>
<name>F4W8T5_ACREC</name>
<accession>F4W8T5</accession>
<evidence type="ECO:0000313" key="2">
    <source>
        <dbReference type="Proteomes" id="UP000007755"/>
    </source>
</evidence>
<proteinExistence type="predicted"/>
<sequence length="83" mass="9937">MFPVQRKSKTYPRQYCYGEKEDKNPVIIINDREEEEEEEDGVDQSVHLNNDECIEFMMMLLLYDVELFVILAEAEEEEKEAEE</sequence>
<keyword evidence="2" id="KW-1185">Reference proteome</keyword>
<gene>
    <name evidence="1" type="ORF">G5I_01872</name>
</gene>
<dbReference type="Proteomes" id="UP000007755">
    <property type="component" value="Unassembled WGS sequence"/>
</dbReference>
<organism evidence="2">
    <name type="scientific">Acromyrmex echinatior</name>
    <name type="common">Panamanian leafcutter ant</name>
    <name type="synonym">Acromyrmex octospinosus echinatior</name>
    <dbReference type="NCBI Taxonomy" id="103372"/>
    <lineage>
        <taxon>Eukaryota</taxon>
        <taxon>Metazoa</taxon>
        <taxon>Ecdysozoa</taxon>
        <taxon>Arthropoda</taxon>
        <taxon>Hexapoda</taxon>
        <taxon>Insecta</taxon>
        <taxon>Pterygota</taxon>
        <taxon>Neoptera</taxon>
        <taxon>Endopterygota</taxon>
        <taxon>Hymenoptera</taxon>
        <taxon>Apocrita</taxon>
        <taxon>Aculeata</taxon>
        <taxon>Formicoidea</taxon>
        <taxon>Formicidae</taxon>
        <taxon>Myrmicinae</taxon>
        <taxon>Acromyrmex</taxon>
    </lineage>
</organism>